<dbReference type="GO" id="GO:0046872">
    <property type="term" value="F:metal ion binding"/>
    <property type="evidence" value="ECO:0007669"/>
    <property type="project" value="UniProtKB-KW"/>
</dbReference>
<keyword evidence="15" id="KW-1185">Reference proteome</keyword>
<dbReference type="GO" id="GO:0045454">
    <property type="term" value="P:cell redox homeostasis"/>
    <property type="evidence" value="ECO:0007669"/>
    <property type="project" value="TreeGrafter"/>
</dbReference>
<keyword evidence="4" id="KW-0004">4Fe-4S</keyword>
<organism evidence="14 15">
    <name type="scientific">Kibdelosporangium phytohabitans</name>
    <dbReference type="NCBI Taxonomy" id="860235"/>
    <lineage>
        <taxon>Bacteria</taxon>
        <taxon>Bacillati</taxon>
        <taxon>Actinomycetota</taxon>
        <taxon>Actinomycetes</taxon>
        <taxon>Pseudonocardiales</taxon>
        <taxon>Pseudonocardiaceae</taxon>
        <taxon>Kibdelosporangium</taxon>
    </lineage>
</organism>
<keyword evidence="5" id="KW-0479">Metal-binding</keyword>
<evidence type="ECO:0000256" key="2">
    <source>
        <dbReference type="ARBA" id="ARBA00004496"/>
    </source>
</evidence>
<dbReference type="Proteomes" id="UP000063699">
    <property type="component" value="Chromosome"/>
</dbReference>
<accession>A0A0N9I0K1</accession>
<evidence type="ECO:0000313" key="13">
    <source>
        <dbReference type="EMBL" id="ALG07649.1"/>
    </source>
</evidence>
<keyword evidence="10" id="KW-1015">Disulfide bond</keyword>
<comment type="similarity">
    <text evidence="3">Belongs to the WhiB family.</text>
</comment>
<comment type="cofactor">
    <cofactor evidence="1">
        <name>[4Fe-4S] cluster</name>
        <dbReference type="ChEBI" id="CHEBI:49883"/>
    </cofactor>
</comment>
<evidence type="ECO:0000256" key="5">
    <source>
        <dbReference type="ARBA" id="ARBA00022723"/>
    </source>
</evidence>
<sequence length="180" mass="19732">MTTTEPPRIPRNIPDWHTDGLCQLFPELDWIEAQGEQAVACRAICSACPVRLACALGSLERGEPWGIWGGLDRADRKTVAAEYGYPVPAMLPEHGTNARRVKHGCTCPDCKHAHALYEAERRAKARAKARARGLGWPPAHILAAPVRIGRHLLAPGQYLLPLPDLPEHRRAAPVDQPLAA</sequence>
<evidence type="ECO:0000256" key="6">
    <source>
        <dbReference type="ARBA" id="ARBA00023004"/>
    </source>
</evidence>
<evidence type="ECO:0000313" key="14">
    <source>
        <dbReference type="EMBL" id="ALG07705.1"/>
    </source>
</evidence>
<keyword evidence="8" id="KW-0805">Transcription regulation</keyword>
<dbReference type="EMBL" id="CP012752">
    <property type="protein sequence ID" value="ALG07705.1"/>
    <property type="molecule type" value="Genomic_DNA"/>
</dbReference>
<evidence type="ECO:0000256" key="7">
    <source>
        <dbReference type="ARBA" id="ARBA00023014"/>
    </source>
</evidence>
<dbReference type="STRING" id="860235.AOZ06_12680"/>
<reference evidence="14 15" key="1">
    <citation type="submission" date="2015-07" db="EMBL/GenBank/DDBJ databases">
        <title>Genome sequencing of Kibdelosporangium phytohabitans.</title>
        <authorList>
            <person name="Qin S."/>
            <person name="Xing K."/>
        </authorList>
    </citation>
    <scope>NUCLEOTIDE SEQUENCE [LARGE SCALE GENOMIC DNA]</scope>
    <source>
        <strain evidence="14 15">KLBMP1111</strain>
    </source>
</reference>
<dbReference type="KEGG" id="kphy:AOZ06_12680"/>
<evidence type="ECO:0000256" key="9">
    <source>
        <dbReference type="ARBA" id="ARBA00023125"/>
    </source>
</evidence>
<dbReference type="EMBL" id="CP012752">
    <property type="protein sequence ID" value="ALG07649.1"/>
    <property type="molecule type" value="Genomic_DNA"/>
</dbReference>
<dbReference type="InterPro" id="IPR003482">
    <property type="entry name" value="Whib"/>
</dbReference>
<dbReference type="AlphaFoldDB" id="A0A0N9I0K1"/>
<evidence type="ECO:0000256" key="8">
    <source>
        <dbReference type="ARBA" id="ARBA00023015"/>
    </source>
</evidence>
<dbReference type="PROSITE" id="PS51674">
    <property type="entry name" value="4FE4S_WBL"/>
    <property type="match status" value="1"/>
</dbReference>
<protein>
    <recommendedName>
        <fullName evidence="12">4Fe-4S Wbl-type domain-containing protein</fullName>
    </recommendedName>
</protein>
<evidence type="ECO:0000313" key="15">
    <source>
        <dbReference type="Proteomes" id="UP000063699"/>
    </source>
</evidence>
<dbReference type="PANTHER" id="PTHR38839">
    <property type="entry name" value="TRANSCRIPTIONAL REGULATOR WHID-RELATED"/>
    <property type="match status" value="1"/>
</dbReference>
<dbReference type="RefSeq" id="WP_054289615.1">
    <property type="nucleotide sequence ID" value="NZ_CP012752.1"/>
</dbReference>
<dbReference type="GO" id="GO:0045892">
    <property type="term" value="P:negative regulation of DNA-templated transcription"/>
    <property type="evidence" value="ECO:0007669"/>
    <property type="project" value="TreeGrafter"/>
</dbReference>
<evidence type="ECO:0000256" key="11">
    <source>
        <dbReference type="ARBA" id="ARBA00023163"/>
    </source>
</evidence>
<evidence type="ECO:0000256" key="4">
    <source>
        <dbReference type="ARBA" id="ARBA00022485"/>
    </source>
</evidence>
<keyword evidence="11" id="KW-0804">Transcription</keyword>
<dbReference type="GO" id="GO:0047134">
    <property type="term" value="F:protein-disulfide reductase [NAD(P)H] activity"/>
    <property type="evidence" value="ECO:0007669"/>
    <property type="project" value="TreeGrafter"/>
</dbReference>
<name>A0A0N9I0K1_9PSEU</name>
<dbReference type="GO" id="GO:0003677">
    <property type="term" value="F:DNA binding"/>
    <property type="evidence" value="ECO:0007669"/>
    <property type="project" value="UniProtKB-KW"/>
</dbReference>
<dbReference type="KEGG" id="kphy:AOZ06_13000"/>
<evidence type="ECO:0000259" key="12">
    <source>
        <dbReference type="PROSITE" id="PS51674"/>
    </source>
</evidence>
<proteinExistence type="inferred from homology"/>
<dbReference type="InterPro" id="IPR034768">
    <property type="entry name" value="4FE4S_WBL"/>
</dbReference>
<feature type="domain" description="4Fe-4S Wbl-type" evidence="12">
    <location>
        <begin position="21"/>
        <end position="78"/>
    </location>
</feature>
<dbReference type="Pfam" id="PF02467">
    <property type="entry name" value="Whib"/>
    <property type="match status" value="1"/>
</dbReference>
<dbReference type="GO" id="GO:0051539">
    <property type="term" value="F:4 iron, 4 sulfur cluster binding"/>
    <property type="evidence" value="ECO:0007669"/>
    <property type="project" value="UniProtKB-KW"/>
</dbReference>
<dbReference type="GO" id="GO:0005737">
    <property type="term" value="C:cytoplasm"/>
    <property type="evidence" value="ECO:0007669"/>
    <property type="project" value="UniProtKB-SubCell"/>
</dbReference>
<dbReference type="OrthoDB" id="3689886at2"/>
<evidence type="ECO:0000256" key="10">
    <source>
        <dbReference type="ARBA" id="ARBA00023157"/>
    </source>
</evidence>
<keyword evidence="6" id="KW-0408">Iron</keyword>
<evidence type="ECO:0000256" key="1">
    <source>
        <dbReference type="ARBA" id="ARBA00001966"/>
    </source>
</evidence>
<comment type="subcellular location">
    <subcellularLocation>
        <location evidence="2">Cytoplasm</location>
    </subcellularLocation>
</comment>
<gene>
    <name evidence="13" type="ORF">AOZ06_12680</name>
    <name evidence="14" type="ORF">AOZ06_13000</name>
</gene>
<evidence type="ECO:0000256" key="3">
    <source>
        <dbReference type="ARBA" id="ARBA00006597"/>
    </source>
</evidence>
<keyword evidence="9" id="KW-0238">DNA-binding</keyword>
<keyword evidence="7" id="KW-0411">Iron-sulfur</keyword>